<feature type="transmembrane region" description="Helical" evidence="7">
    <location>
        <begin position="151"/>
        <end position="172"/>
    </location>
</feature>
<accession>A0AAE1DND7</accession>
<feature type="transmembrane region" description="Helical" evidence="7">
    <location>
        <begin position="184"/>
        <end position="208"/>
    </location>
</feature>
<dbReference type="PROSITE" id="PS50216">
    <property type="entry name" value="DHHC"/>
    <property type="match status" value="1"/>
</dbReference>
<feature type="transmembrane region" description="Helical" evidence="7">
    <location>
        <begin position="340"/>
        <end position="359"/>
    </location>
</feature>
<gene>
    <name evidence="9" type="ORF">RRG08_047647</name>
</gene>
<evidence type="ECO:0000256" key="3">
    <source>
        <dbReference type="ARBA" id="ARBA00022692"/>
    </source>
</evidence>
<dbReference type="EMBL" id="JAWDGP010003180">
    <property type="protein sequence ID" value="KAK3776732.1"/>
    <property type="molecule type" value="Genomic_DNA"/>
</dbReference>
<sequence>MAWRAGEDFEKGDERCRTGMLCVAQSWQCKALASWDLTSQIPVLLWIKCRRNKIVKWFSAFNKEKTMDAGILGGQHFSRAAYQSGIGMDQSSPITPRHNPPHNGTVQRPARGEFSAFCKSDLSDPSLSLMDKFKMHYQKGNKKGDLKSRHFFRTLFQFQAVTQLYMTLAYIIPYVFSDYHEMTVYWLKVLACYVFVMGEANWLCAICYSNRLPDERDRPSVDAQEWLETSSAQTLGQIFQQREEAHRRLVKTDKNGLEWKFCDKCQRYKPPRTHHCDMCRTCILRRDHHCFLIGTCIGHYNQRYFIPFCFLGIVTSVVGFCITVIYLGSLPDGRVWGDYVFPWALVKLLLGHVSWRFCLLTFHAMMLLVFGFMCVVYGTGQISIVILGVTLYEIAKKVDVKVTSSHGENMRIVFGDYWFVNFLFPGQILFKQRHDGIHWDNIKFGTTAPMDKVSVE</sequence>
<keyword evidence="4 7" id="KW-1133">Transmembrane helix</keyword>
<keyword evidence="2 7" id="KW-0808">Transferase</keyword>
<feature type="transmembrane region" description="Helical" evidence="7">
    <location>
        <begin position="304"/>
        <end position="328"/>
    </location>
</feature>
<dbReference type="GO" id="GO:0019706">
    <property type="term" value="F:protein-cysteine S-palmitoyltransferase activity"/>
    <property type="evidence" value="ECO:0007669"/>
    <property type="project" value="UniProtKB-EC"/>
</dbReference>
<dbReference type="EC" id="2.3.1.225" evidence="7"/>
<dbReference type="InterPro" id="IPR039859">
    <property type="entry name" value="PFA4/ZDH16/20/ERF2-like"/>
</dbReference>
<comment type="catalytic activity">
    <reaction evidence="7">
        <text>L-cysteinyl-[protein] + hexadecanoyl-CoA = S-hexadecanoyl-L-cysteinyl-[protein] + CoA</text>
        <dbReference type="Rhea" id="RHEA:36683"/>
        <dbReference type="Rhea" id="RHEA-COMP:10131"/>
        <dbReference type="Rhea" id="RHEA-COMP:11032"/>
        <dbReference type="ChEBI" id="CHEBI:29950"/>
        <dbReference type="ChEBI" id="CHEBI:57287"/>
        <dbReference type="ChEBI" id="CHEBI:57379"/>
        <dbReference type="ChEBI" id="CHEBI:74151"/>
        <dbReference type="EC" id="2.3.1.225"/>
    </reaction>
</comment>
<keyword evidence="3 7" id="KW-0812">Transmembrane</keyword>
<dbReference type="Proteomes" id="UP001283361">
    <property type="component" value="Unassembled WGS sequence"/>
</dbReference>
<feature type="transmembrane region" description="Helical" evidence="7">
    <location>
        <begin position="366"/>
        <end position="392"/>
    </location>
</feature>
<protein>
    <recommendedName>
        <fullName evidence="7">Palmitoyltransferase</fullName>
        <ecNumber evidence="7">2.3.1.225</ecNumber>
    </recommendedName>
</protein>
<keyword evidence="6 7" id="KW-0012">Acyltransferase</keyword>
<evidence type="ECO:0000313" key="10">
    <source>
        <dbReference type="Proteomes" id="UP001283361"/>
    </source>
</evidence>
<reference evidence="9" key="1">
    <citation type="journal article" date="2023" name="G3 (Bethesda)">
        <title>A reference genome for the long-term kleptoplast-retaining sea slug Elysia crispata morphotype clarki.</title>
        <authorList>
            <person name="Eastman K.E."/>
            <person name="Pendleton A.L."/>
            <person name="Shaikh M.A."/>
            <person name="Suttiyut T."/>
            <person name="Ogas R."/>
            <person name="Tomko P."/>
            <person name="Gavelis G."/>
            <person name="Widhalm J.R."/>
            <person name="Wisecaver J.H."/>
        </authorList>
    </citation>
    <scope>NUCLEOTIDE SEQUENCE</scope>
    <source>
        <strain evidence="9">ECLA1</strain>
    </source>
</reference>
<evidence type="ECO:0000313" key="9">
    <source>
        <dbReference type="EMBL" id="KAK3776732.1"/>
    </source>
</evidence>
<evidence type="ECO:0000256" key="2">
    <source>
        <dbReference type="ARBA" id="ARBA00022679"/>
    </source>
</evidence>
<comment type="subcellular location">
    <subcellularLocation>
        <location evidence="1">Membrane</location>
        <topology evidence="1">Multi-pass membrane protein</topology>
    </subcellularLocation>
</comment>
<keyword evidence="5 7" id="KW-0472">Membrane</keyword>
<name>A0AAE1DND7_9GAST</name>
<feature type="domain" description="Palmitoyltransferase DHHC" evidence="8">
    <location>
        <begin position="258"/>
        <end position="397"/>
    </location>
</feature>
<evidence type="ECO:0000256" key="6">
    <source>
        <dbReference type="ARBA" id="ARBA00023315"/>
    </source>
</evidence>
<evidence type="ECO:0000256" key="5">
    <source>
        <dbReference type="ARBA" id="ARBA00023136"/>
    </source>
</evidence>
<dbReference type="InterPro" id="IPR001594">
    <property type="entry name" value="Palmitoyltrfase_DHHC"/>
</dbReference>
<evidence type="ECO:0000256" key="7">
    <source>
        <dbReference type="RuleBase" id="RU079119"/>
    </source>
</evidence>
<proteinExistence type="inferred from homology"/>
<comment type="caution">
    <text evidence="9">The sequence shown here is derived from an EMBL/GenBank/DDBJ whole genome shotgun (WGS) entry which is preliminary data.</text>
</comment>
<evidence type="ECO:0000259" key="8">
    <source>
        <dbReference type="Pfam" id="PF01529"/>
    </source>
</evidence>
<dbReference type="GO" id="GO:0016020">
    <property type="term" value="C:membrane"/>
    <property type="evidence" value="ECO:0007669"/>
    <property type="project" value="UniProtKB-SubCell"/>
</dbReference>
<comment type="domain">
    <text evidence="7">The DHHC domain is required for palmitoyltransferase activity.</text>
</comment>
<dbReference type="AlphaFoldDB" id="A0AAE1DND7"/>
<dbReference type="Pfam" id="PF01529">
    <property type="entry name" value="DHHC"/>
    <property type="match status" value="1"/>
</dbReference>
<comment type="similarity">
    <text evidence="7">Belongs to the DHHC palmitoyltransferase family.</text>
</comment>
<dbReference type="PANTHER" id="PTHR12246">
    <property type="entry name" value="PALMITOYLTRANSFERASE ZDHHC16"/>
    <property type="match status" value="1"/>
</dbReference>
<organism evidence="9 10">
    <name type="scientific">Elysia crispata</name>
    <name type="common">lettuce slug</name>
    <dbReference type="NCBI Taxonomy" id="231223"/>
    <lineage>
        <taxon>Eukaryota</taxon>
        <taxon>Metazoa</taxon>
        <taxon>Spiralia</taxon>
        <taxon>Lophotrochozoa</taxon>
        <taxon>Mollusca</taxon>
        <taxon>Gastropoda</taxon>
        <taxon>Heterobranchia</taxon>
        <taxon>Euthyneura</taxon>
        <taxon>Panpulmonata</taxon>
        <taxon>Sacoglossa</taxon>
        <taxon>Placobranchoidea</taxon>
        <taxon>Plakobranchidae</taxon>
        <taxon>Elysia</taxon>
    </lineage>
</organism>
<keyword evidence="10" id="KW-1185">Reference proteome</keyword>
<evidence type="ECO:0000256" key="4">
    <source>
        <dbReference type="ARBA" id="ARBA00022989"/>
    </source>
</evidence>
<evidence type="ECO:0000256" key="1">
    <source>
        <dbReference type="ARBA" id="ARBA00004141"/>
    </source>
</evidence>